<proteinExistence type="predicted"/>
<name>A0ABR7QWT2_9GAMM</name>
<dbReference type="RefSeq" id="WP_187755131.1">
    <property type="nucleotide sequence ID" value="NZ_JABURY010000011.1"/>
</dbReference>
<accession>A0ABR7QWT2</accession>
<sequence length="78" mass="8910">MSETVYDVDLPIPKFGLFDPVLYNGMRTEIANDCIYHAYNKLDVMCPWYYVPVLMGDFISIQLVPETDLMEVGNVGND</sequence>
<evidence type="ECO:0000313" key="2">
    <source>
        <dbReference type="Proteomes" id="UP000651208"/>
    </source>
</evidence>
<protein>
    <submittedName>
        <fullName evidence="1">Uncharacterized protein</fullName>
    </submittedName>
</protein>
<organism evidence="1 2">
    <name type="scientific">Frischella japonica</name>
    <dbReference type="NCBI Taxonomy" id="2741544"/>
    <lineage>
        <taxon>Bacteria</taxon>
        <taxon>Pseudomonadati</taxon>
        <taxon>Pseudomonadota</taxon>
        <taxon>Gammaproteobacteria</taxon>
        <taxon>Orbales</taxon>
        <taxon>Orbaceae</taxon>
        <taxon>Frischella</taxon>
    </lineage>
</organism>
<dbReference type="EMBL" id="JABURY010000011">
    <property type="protein sequence ID" value="MBC9130682.1"/>
    <property type="molecule type" value="Genomic_DNA"/>
</dbReference>
<gene>
    <name evidence="1" type="ORF">FcAc13_05090</name>
</gene>
<keyword evidence="2" id="KW-1185">Reference proteome</keyword>
<dbReference type="Proteomes" id="UP000651208">
    <property type="component" value="Unassembled WGS sequence"/>
</dbReference>
<evidence type="ECO:0000313" key="1">
    <source>
        <dbReference type="EMBL" id="MBC9130682.1"/>
    </source>
</evidence>
<reference evidence="1 2" key="1">
    <citation type="submission" date="2020-06" db="EMBL/GenBank/DDBJ databases">
        <title>Frischella cerana isolated from Apis cerana gut homogenate.</title>
        <authorList>
            <person name="Wolter L.A."/>
            <person name="Suenami S."/>
            <person name="Miyazaki R."/>
        </authorList>
    </citation>
    <scope>NUCLEOTIDE SEQUENCE [LARGE SCALE GENOMIC DNA]</scope>
    <source>
        <strain evidence="1 2">Ac13</strain>
    </source>
</reference>
<comment type="caution">
    <text evidence="1">The sequence shown here is derived from an EMBL/GenBank/DDBJ whole genome shotgun (WGS) entry which is preliminary data.</text>
</comment>